<dbReference type="SUPFAM" id="SSF54001">
    <property type="entry name" value="Cysteine proteinases"/>
    <property type="match status" value="1"/>
</dbReference>
<dbReference type="RefSeq" id="WP_281760338.1">
    <property type="nucleotide sequence ID" value="NZ_AP026709.1"/>
</dbReference>
<evidence type="ECO:0000313" key="10">
    <source>
        <dbReference type="EMBL" id="BDQ37821.1"/>
    </source>
</evidence>
<keyword evidence="11" id="KW-1185">Reference proteome</keyword>
<dbReference type="Pfam" id="PF12912">
    <property type="entry name" value="N_NLPC_P60"/>
    <property type="match status" value="1"/>
</dbReference>
<dbReference type="InterPro" id="IPR000064">
    <property type="entry name" value="NLP_P60_dom"/>
</dbReference>
<dbReference type="Proteomes" id="UP001317742">
    <property type="component" value="Chromosome"/>
</dbReference>
<dbReference type="InterPro" id="IPR026864">
    <property type="entry name" value="SH3b2-type_SH3"/>
</dbReference>
<gene>
    <name evidence="10" type="ORF">SYK_21810</name>
</gene>
<keyword evidence="5" id="KW-0732">Signal</keyword>
<feature type="domain" description="SH3b1" evidence="8">
    <location>
        <begin position="142"/>
        <end position="194"/>
    </location>
</feature>
<dbReference type="InterPro" id="IPR027017">
    <property type="entry name" value="P60_peptidase_YkfC"/>
</dbReference>
<dbReference type="GO" id="GO:0016787">
    <property type="term" value="F:hydrolase activity"/>
    <property type="evidence" value="ECO:0007669"/>
    <property type="project" value="UniProtKB-KW"/>
</dbReference>
<evidence type="ECO:0000256" key="2">
    <source>
        <dbReference type="ARBA" id="ARBA00022670"/>
    </source>
</evidence>
<dbReference type="Pfam" id="PF00877">
    <property type="entry name" value="NLPC_P60"/>
    <property type="match status" value="1"/>
</dbReference>
<feature type="signal peptide" evidence="5">
    <location>
        <begin position="1"/>
        <end position="20"/>
    </location>
</feature>
<comment type="similarity">
    <text evidence="1">Belongs to the peptidase C40 family.</text>
</comment>
<feature type="domain" description="NLPC/P60 N-terminal" evidence="7">
    <location>
        <begin position="8"/>
        <end position="119"/>
    </location>
</feature>
<keyword evidence="4" id="KW-0788">Thiol protease</keyword>
<dbReference type="Pfam" id="PF12913">
    <property type="entry name" value="SH3_6"/>
    <property type="match status" value="1"/>
</dbReference>
<dbReference type="Pfam" id="PF12914">
    <property type="entry name" value="SH3_7"/>
    <property type="match status" value="1"/>
</dbReference>
<evidence type="ECO:0000259" key="8">
    <source>
        <dbReference type="Pfam" id="PF12913"/>
    </source>
</evidence>
<feature type="chain" id="PRO_5046097212" evidence="5">
    <location>
        <begin position="21"/>
        <end position="437"/>
    </location>
</feature>
<evidence type="ECO:0000256" key="3">
    <source>
        <dbReference type="ARBA" id="ARBA00022801"/>
    </source>
</evidence>
<accession>A0ABM8B238</accession>
<organism evidence="10 11">
    <name type="scientific">Pseudodesulfovibrio nedwellii</name>
    <dbReference type="NCBI Taxonomy" id="2973072"/>
    <lineage>
        <taxon>Bacteria</taxon>
        <taxon>Pseudomonadati</taxon>
        <taxon>Thermodesulfobacteriota</taxon>
        <taxon>Desulfovibrionia</taxon>
        <taxon>Desulfovibrionales</taxon>
        <taxon>Desulfovibrionaceae</taxon>
    </lineage>
</organism>
<feature type="domain" description="SH3b2-type SH3" evidence="9">
    <location>
        <begin position="202"/>
        <end position="248"/>
    </location>
</feature>
<evidence type="ECO:0000259" key="6">
    <source>
        <dbReference type="Pfam" id="PF00877"/>
    </source>
</evidence>
<evidence type="ECO:0000256" key="4">
    <source>
        <dbReference type="ARBA" id="ARBA00022807"/>
    </source>
</evidence>
<name>A0ABM8B238_9BACT</name>
<dbReference type="InterPro" id="IPR038765">
    <property type="entry name" value="Papain-like_cys_pep_sf"/>
</dbReference>
<dbReference type="PIRSF" id="PIRSF019015">
    <property type="entry name" value="P60_peptidase_YkfC"/>
    <property type="match status" value="1"/>
</dbReference>
<evidence type="ECO:0000313" key="11">
    <source>
        <dbReference type="Proteomes" id="UP001317742"/>
    </source>
</evidence>
<reference evidence="10 11" key="1">
    <citation type="submission" date="2022-08" db="EMBL/GenBank/DDBJ databases">
        <title>Genome Sequence of the sulphate-reducing bacterium, Pseudodesulfovibrio sp. SYK.</title>
        <authorList>
            <person name="Kondo R."/>
            <person name="Kataoka T."/>
        </authorList>
    </citation>
    <scope>NUCLEOTIDE SEQUENCE [LARGE SCALE GENOMIC DNA]</scope>
    <source>
        <strain evidence="10 11">SYK</strain>
    </source>
</reference>
<dbReference type="EMBL" id="AP026709">
    <property type="protein sequence ID" value="BDQ37821.1"/>
    <property type="molecule type" value="Genomic_DNA"/>
</dbReference>
<evidence type="ECO:0000259" key="7">
    <source>
        <dbReference type="Pfam" id="PF12912"/>
    </source>
</evidence>
<proteinExistence type="inferred from homology"/>
<dbReference type="InterPro" id="IPR039439">
    <property type="entry name" value="SH3b1_dom"/>
</dbReference>
<keyword evidence="2" id="KW-0645">Protease</keyword>
<keyword evidence="3 10" id="KW-0378">Hydrolase</keyword>
<sequence>MTRHAIALVLTLLLFAGCAAQDPNAPVLDLIELEQNAGAYHGLPVNSPLISAEAQQQAFDDFLKKHFGPWEQIEPKHPADEAFWGLAVYGHKNLYGENTLLRDPRWILNMTEASRIEAYPSMGRRAIAVTNTNMRVLPTNQPVFYNFKRAGEGFPFDYMQNSLILAGTPLYAAHVSADGAWILVESRFAFGWVPAREIAWVDDTFATAYQTGTYKTLTADSVPVTDKDGNHCFIAHIGTLIPVIPATQGQPESFIVPTRDRHGNAIAVHATLPQGTTKTAPISTTPANFTKLANAMLGMQYGWGGLYENRDCSATTMDLMAAFGIFLPRNSSQQIKFGTQTPLEGLDPDEKKELILKTAVPFMTLVRKPGHIMLYIGSHDDEPIVLHSVWGVKTKVGDGYGRKIIGTTAITTLEPGLELDNLATTLLDSVSRISTLP</sequence>
<dbReference type="Gene3D" id="3.90.1720.10">
    <property type="entry name" value="endopeptidase domain like (from Nostoc punctiforme)"/>
    <property type="match status" value="1"/>
</dbReference>
<dbReference type="PROSITE" id="PS51257">
    <property type="entry name" value="PROKAR_LIPOPROTEIN"/>
    <property type="match status" value="1"/>
</dbReference>
<protein>
    <submittedName>
        <fullName evidence="10">Hydrolase Nlp/P60</fullName>
    </submittedName>
</protein>
<feature type="domain" description="NlpC/P60" evidence="6">
    <location>
        <begin position="298"/>
        <end position="378"/>
    </location>
</feature>
<evidence type="ECO:0000259" key="9">
    <source>
        <dbReference type="Pfam" id="PF12914"/>
    </source>
</evidence>
<evidence type="ECO:0000256" key="1">
    <source>
        <dbReference type="ARBA" id="ARBA00007074"/>
    </source>
</evidence>
<dbReference type="InterPro" id="IPR025606">
    <property type="entry name" value="NLPC/P60_N_dom"/>
</dbReference>
<evidence type="ECO:0000256" key="5">
    <source>
        <dbReference type="SAM" id="SignalP"/>
    </source>
</evidence>